<feature type="domain" description="EAL" evidence="1">
    <location>
        <begin position="519"/>
        <end position="771"/>
    </location>
</feature>
<dbReference type="PANTHER" id="PTHR44757:SF2">
    <property type="entry name" value="BIOFILM ARCHITECTURE MAINTENANCE PROTEIN MBAA"/>
    <property type="match status" value="1"/>
</dbReference>
<dbReference type="GO" id="GO:0007165">
    <property type="term" value="P:signal transduction"/>
    <property type="evidence" value="ECO:0007669"/>
    <property type="project" value="InterPro"/>
</dbReference>
<dbReference type="GO" id="GO:0016020">
    <property type="term" value="C:membrane"/>
    <property type="evidence" value="ECO:0007669"/>
    <property type="project" value="InterPro"/>
</dbReference>
<dbReference type="InterPro" id="IPR029787">
    <property type="entry name" value="Nucleotide_cyclase"/>
</dbReference>
<dbReference type="InterPro" id="IPR043128">
    <property type="entry name" value="Rev_trsase/Diguanyl_cyclase"/>
</dbReference>
<dbReference type="SUPFAM" id="SSF141868">
    <property type="entry name" value="EAL domain-like"/>
    <property type="match status" value="1"/>
</dbReference>
<dbReference type="SMART" id="SM00052">
    <property type="entry name" value="EAL"/>
    <property type="match status" value="1"/>
</dbReference>
<name>A0A1C7NV26_9HYPH</name>
<dbReference type="PANTHER" id="PTHR44757">
    <property type="entry name" value="DIGUANYLATE CYCLASE DGCP"/>
    <property type="match status" value="1"/>
</dbReference>
<dbReference type="NCBIfam" id="TIGR00254">
    <property type="entry name" value="GGDEF"/>
    <property type="match status" value="1"/>
</dbReference>
<dbReference type="Proteomes" id="UP000093111">
    <property type="component" value="Unassembled WGS sequence"/>
</dbReference>
<evidence type="ECO:0000259" key="3">
    <source>
        <dbReference type="PROSITE" id="PS50887"/>
    </source>
</evidence>
<proteinExistence type="predicted"/>
<dbReference type="AlphaFoldDB" id="A0A1C7NV26"/>
<dbReference type="PROSITE" id="PS50885">
    <property type="entry name" value="HAMP"/>
    <property type="match status" value="1"/>
</dbReference>
<gene>
    <name evidence="4" type="ORF">ADU59_24290</name>
</gene>
<evidence type="ECO:0000259" key="1">
    <source>
        <dbReference type="PROSITE" id="PS50883"/>
    </source>
</evidence>
<comment type="caution">
    <text evidence="4">The sequence shown here is derived from an EMBL/GenBank/DDBJ whole genome shotgun (WGS) entry which is preliminary data.</text>
</comment>
<evidence type="ECO:0000259" key="2">
    <source>
        <dbReference type="PROSITE" id="PS50885"/>
    </source>
</evidence>
<dbReference type="CDD" id="cd01949">
    <property type="entry name" value="GGDEF"/>
    <property type="match status" value="1"/>
</dbReference>
<dbReference type="RefSeq" id="WP_068957438.1">
    <property type="nucleotide sequence ID" value="NZ_LGLV01000017.1"/>
</dbReference>
<dbReference type="EMBL" id="LGLV01000017">
    <property type="protein sequence ID" value="OBZ92850.1"/>
    <property type="molecule type" value="Genomic_DNA"/>
</dbReference>
<dbReference type="PROSITE" id="PS50883">
    <property type="entry name" value="EAL"/>
    <property type="match status" value="1"/>
</dbReference>
<dbReference type="InterPro" id="IPR001633">
    <property type="entry name" value="EAL_dom"/>
</dbReference>
<dbReference type="Gene3D" id="3.20.20.450">
    <property type="entry name" value="EAL domain"/>
    <property type="match status" value="1"/>
</dbReference>
<dbReference type="Pfam" id="PF00563">
    <property type="entry name" value="EAL"/>
    <property type="match status" value="1"/>
</dbReference>
<evidence type="ECO:0000313" key="5">
    <source>
        <dbReference type="Proteomes" id="UP000093111"/>
    </source>
</evidence>
<dbReference type="PROSITE" id="PS50887">
    <property type="entry name" value="GGDEF"/>
    <property type="match status" value="1"/>
</dbReference>
<dbReference type="InterPro" id="IPR052155">
    <property type="entry name" value="Biofilm_reg_signaling"/>
</dbReference>
<dbReference type="CDD" id="cd01948">
    <property type="entry name" value="EAL"/>
    <property type="match status" value="1"/>
</dbReference>
<dbReference type="OrthoDB" id="8416215at2"/>
<protein>
    <submittedName>
        <fullName evidence="4">Diguanylate phosphodiesterase</fullName>
    </submittedName>
</protein>
<accession>A0A1C7NV26</accession>
<dbReference type="Pfam" id="PF00990">
    <property type="entry name" value="GGDEF"/>
    <property type="match status" value="1"/>
</dbReference>
<dbReference type="InterPro" id="IPR003660">
    <property type="entry name" value="HAMP_dom"/>
</dbReference>
<dbReference type="InterPro" id="IPR000160">
    <property type="entry name" value="GGDEF_dom"/>
</dbReference>
<dbReference type="Gene3D" id="3.30.70.270">
    <property type="match status" value="1"/>
</dbReference>
<keyword evidence="5" id="KW-1185">Reference proteome</keyword>
<dbReference type="PATRIC" id="fig|1612624.7.peg.2557"/>
<dbReference type="SMART" id="SM00267">
    <property type="entry name" value="GGDEF"/>
    <property type="match status" value="1"/>
</dbReference>
<reference evidence="4 5" key="1">
    <citation type="journal article" date="2016" name="Syst. Appl. Microbiol.">
        <title>Pararhizobium polonicum sp. nov. isolated from tumors on stone fruit rootstocks.</title>
        <authorList>
            <person name="Pulawska J."/>
            <person name="Kuzmanovic N."/>
            <person name="Willems A."/>
            <person name="Pothier J.F."/>
        </authorList>
    </citation>
    <scope>NUCLEOTIDE SEQUENCE [LARGE SCALE GENOMIC DNA]</scope>
    <source>
        <strain evidence="4 5">F5.1</strain>
    </source>
</reference>
<dbReference type="STRING" id="1612624.ADU59_24290"/>
<feature type="domain" description="HAMP" evidence="2">
    <location>
        <begin position="281"/>
        <end position="333"/>
    </location>
</feature>
<organism evidence="4 5">
    <name type="scientific">Pararhizobium polonicum</name>
    <dbReference type="NCBI Taxonomy" id="1612624"/>
    <lineage>
        <taxon>Bacteria</taxon>
        <taxon>Pseudomonadati</taxon>
        <taxon>Pseudomonadota</taxon>
        <taxon>Alphaproteobacteria</taxon>
        <taxon>Hyphomicrobiales</taxon>
        <taxon>Rhizobiaceae</taxon>
        <taxon>Rhizobium/Agrobacterium group</taxon>
        <taxon>Pararhizobium</taxon>
    </lineage>
</organism>
<feature type="domain" description="GGDEF" evidence="3">
    <location>
        <begin position="369"/>
        <end position="510"/>
    </location>
</feature>
<dbReference type="SUPFAM" id="SSF55073">
    <property type="entry name" value="Nucleotide cyclase"/>
    <property type="match status" value="1"/>
</dbReference>
<dbReference type="InterPro" id="IPR035919">
    <property type="entry name" value="EAL_sf"/>
</dbReference>
<evidence type="ECO:0000313" key="4">
    <source>
        <dbReference type="EMBL" id="OBZ92850.1"/>
    </source>
</evidence>
<dbReference type="Gene3D" id="6.10.340.10">
    <property type="match status" value="1"/>
</dbReference>
<sequence>MTLGKRAFCLIFPVVLAGYLLAALSVYVVQGHSVLALERARLSQHLDHLAALFRNEVGQSRGFLYSLLQGNAVRLFVSETDETYRNNALALRLQQSIRSLSDDPKMFISFAILNPDLTPGYYFENSEDPFAEIGDPQLELARRLTGGSQLRDWTYLHDPQSRPLIVYSEFIDPVTFNRPLPSAKKNALLVQVAIEPTQFLAMQRTLQKEYETAIDFDTTPSLLPSAGLSASVRLAPSLFATLTAPPSADSGHMGQLKLLLGLGALAMSFATVGLMITLIRRFITNPISVLDRQVTAVMSGENDGIRETGAAGEIGRLTGNIKQLHDQSQRALKLVQHASWTDTLTGISNRGHFNTLAADVVHQVTTGGGHCSLLFIDIDNFKFVNDKYGHDVGDDLLKMLALRIETAVGAIVARRALPPVVLARLSGDEFAVLVQSAPGDGTIREMCSVILSLFSGGFEVHGKDYPVTASIGVALCPTDATNLAELISNADAAMYQAKTNGKNRSARFSRALQDKRNRIRQIQEELRTIEPDEQFHLVYMPIVDAGGKVTGCEALLRWVSPVLGNVTPDEFVPIAESSGLFTKIDWWVINRAMSQHHHLKQLFGHETVLAINISSAELHSKSISDYFCACLDKHGLDPQTIEIELTETFAVKLGDQLLRNIEALRARGFRISIDDFGAGYTSVQQIIEYTADTIKLDRALVENLANEASLPALKAMIALCHAQKMSVIGEGVDSHEKLAMLTAAGCDHFQGYLISKPLMLSDLSIWALRQTAEIAGRAGDRVLVADRKRRTGSSNLL</sequence>